<reference evidence="1" key="1">
    <citation type="submission" date="2021-08" db="EMBL/GenBank/DDBJ databases">
        <title>Novel anaerobic bacterium isolated from sea squirt in East Sea, Republic of Korea.</title>
        <authorList>
            <person name="Nguyen T.H."/>
            <person name="Li Z."/>
            <person name="Lee Y.-J."/>
            <person name="Ko J."/>
            <person name="Kim S.-G."/>
        </authorList>
    </citation>
    <scope>NUCLEOTIDE SEQUENCE</scope>
    <source>
        <strain evidence="1">KCTC 25031</strain>
    </source>
</reference>
<proteinExistence type="predicted"/>
<name>A0AC61NBM5_9BACT</name>
<dbReference type="Proteomes" id="UP000826212">
    <property type="component" value="Chromosome"/>
</dbReference>
<gene>
    <name evidence="1" type="ORF">K4L44_09505</name>
</gene>
<dbReference type="EMBL" id="CP081303">
    <property type="protein sequence ID" value="QZE12824.1"/>
    <property type="molecule type" value="Genomic_DNA"/>
</dbReference>
<keyword evidence="2" id="KW-1185">Reference proteome</keyword>
<protein>
    <submittedName>
        <fullName evidence="1">Uncharacterized protein</fullName>
    </submittedName>
</protein>
<evidence type="ECO:0000313" key="2">
    <source>
        <dbReference type="Proteomes" id="UP000826212"/>
    </source>
</evidence>
<evidence type="ECO:0000313" key="1">
    <source>
        <dbReference type="EMBL" id="QZE12824.1"/>
    </source>
</evidence>
<accession>A0AC61NBM5</accession>
<organism evidence="1 2">
    <name type="scientific">Halosquirtibacter laminarini</name>
    <dbReference type="NCBI Taxonomy" id="3374600"/>
    <lineage>
        <taxon>Bacteria</taxon>
        <taxon>Pseudomonadati</taxon>
        <taxon>Bacteroidota</taxon>
        <taxon>Bacteroidia</taxon>
        <taxon>Marinilabiliales</taxon>
        <taxon>Prolixibacteraceae</taxon>
        <taxon>Halosquirtibacter</taxon>
    </lineage>
</organism>
<sequence length="202" mass="21079">MYRNLTRILMLVAIFFSISLVETVMAQDAQSTPAPAPVVSETPTLVLESGTVIPIKLTSNLIASSSKPGDKFSGVVSMDIIAKDGSVLPQNSKVQGEIVSAKKGGRLAGSAEMVLKLNFVQYEKKYHPIVSMGLKINTEGAGKETIRKAGAGAAIGAAFNGGKGAGRGAAVMGGLQLLSHNGDMRIPAGYVLNFTLGQELKF</sequence>